<dbReference type="RefSeq" id="XP_068137916.1">
    <property type="nucleotide sequence ID" value="XM_068281815.1"/>
</dbReference>
<evidence type="ECO:0000313" key="2">
    <source>
        <dbReference type="Proteomes" id="UP000182444"/>
    </source>
</evidence>
<dbReference type="GeneID" id="94582476"/>
<organism evidence="1 2">
    <name type="scientific">Yarrowia lipolytica</name>
    <name type="common">Candida lipolytica</name>
    <dbReference type="NCBI Taxonomy" id="4952"/>
    <lineage>
        <taxon>Eukaryota</taxon>
        <taxon>Fungi</taxon>
        <taxon>Dikarya</taxon>
        <taxon>Ascomycota</taxon>
        <taxon>Saccharomycotina</taxon>
        <taxon>Dipodascomycetes</taxon>
        <taxon>Dipodascales</taxon>
        <taxon>Dipodascales incertae sedis</taxon>
        <taxon>Yarrowia</taxon>
    </lineage>
</organism>
<dbReference type="Proteomes" id="UP000182444">
    <property type="component" value="Chromosome 1A"/>
</dbReference>
<dbReference type="VEuPathDB" id="FungiDB:YALI1_A16145g"/>
<reference evidence="1 2" key="1">
    <citation type="journal article" date="2016" name="PLoS ONE">
        <title>Sequence Assembly of Yarrowia lipolytica Strain W29/CLIB89 Shows Transposable Element Diversity.</title>
        <authorList>
            <person name="Magnan C."/>
            <person name="Yu J."/>
            <person name="Chang I."/>
            <person name="Jahn E."/>
            <person name="Kanomata Y."/>
            <person name="Wu J."/>
            <person name="Zeller M."/>
            <person name="Oakes M."/>
            <person name="Baldi P."/>
            <person name="Sandmeyer S."/>
        </authorList>
    </citation>
    <scope>NUCLEOTIDE SEQUENCE [LARGE SCALE GENOMIC DNA]</scope>
    <source>
        <strain evidence="2">CLIB89(W29)</strain>
    </source>
</reference>
<dbReference type="EMBL" id="CP017553">
    <property type="protein sequence ID" value="AOW00716.1"/>
    <property type="molecule type" value="Genomic_DNA"/>
</dbReference>
<sequence>MYVFLDLWRCVNGFMEILMVGGHFSYERTYNTIFNSVQSTRGWPKGPASTPGNSRIYFWLFQRVFVRNTSYYLAGGKGGYLYF</sequence>
<accession>A0A1D8N508</accession>
<protein>
    <submittedName>
        <fullName evidence="1">Uncharacterized protein</fullName>
    </submittedName>
</protein>
<name>A0A1D8N508_YARLL</name>
<gene>
    <name evidence="1" type="ORF">YALI1_A16145g</name>
</gene>
<evidence type="ECO:0000313" key="1">
    <source>
        <dbReference type="EMBL" id="AOW00716.1"/>
    </source>
</evidence>
<dbReference type="AlphaFoldDB" id="A0A1D8N508"/>
<proteinExistence type="predicted"/>